<organism evidence="8 9">
    <name type="scientific">Salvia divinorum</name>
    <name type="common">Maria pastora</name>
    <name type="synonym">Diviner's sage</name>
    <dbReference type="NCBI Taxonomy" id="28513"/>
    <lineage>
        <taxon>Eukaryota</taxon>
        <taxon>Viridiplantae</taxon>
        <taxon>Streptophyta</taxon>
        <taxon>Embryophyta</taxon>
        <taxon>Tracheophyta</taxon>
        <taxon>Spermatophyta</taxon>
        <taxon>Magnoliopsida</taxon>
        <taxon>eudicotyledons</taxon>
        <taxon>Gunneridae</taxon>
        <taxon>Pentapetalae</taxon>
        <taxon>asterids</taxon>
        <taxon>lamiids</taxon>
        <taxon>Lamiales</taxon>
        <taxon>Lamiaceae</taxon>
        <taxon>Nepetoideae</taxon>
        <taxon>Mentheae</taxon>
        <taxon>Salviinae</taxon>
        <taxon>Salvia</taxon>
        <taxon>Salvia subgen. Calosphace</taxon>
    </lineage>
</organism>
<sequence length="245" mass="27468">MEVTATRKVLKADREKLRRDKLNEQFLELGNLLDPDRPKNDKATIVSDTIQVLKDLNSEVKRLKKEHTLLCEESHELTQEKNEIRDEKASLKSNIQNLRAQQQQQQPTQGFMVPWDPQLVMAPSYPFPVAVSMHQATQAPPSFANQHQFPCSTYIPYIAPAMPRATALNVTVSRPTASSRSGTANSNDVATDLELKIPGSKVGFLFSTTRCDVKQKFLSVLQNYAGIVSQETVAQTRSRLISVYG</sequence>
<dbReference type="InterPro" id="IPR044579">
    <property type="entry name" value="bHLH11/121"/>
</dbReference>
<dbReference type="Gene3D" id="4.10.280.10">
    <property type="entry name" value="Helix-loop-helix DNA-binding domain"/>
    <property type="match status" value="1"/>
</dbReference>
<evidence type="ECO:0000256" key="5">
    <source>
        <dbReference type="ARBA" id="ARBA00023242"/>
    </source>
</evidence>
<accession>A0ABD1IM07</accession>
<dbReference type="Proteomes" id="UP001567538">
    <property type="component" value="Unassembled WGS sequence"/>
</dbReference>
<keyword evidence="6" id="KW-0175">Coiled coil</keyword>
<evidence type="ECO:0000313" key="9">
    <source>
        <dbReference type="Proteomes" id="UP001567538"/>
    </source>
</evidence>
<dbReference type="GO" id="GO:0003677">
    <property type="term" value="F:DNA binding"/>
    <property type="evidence" value="ECO:0007669"/>
    <property type="project" value="UniProtKB-KW"/>
</dbReference>
<comment type="caution">
    <text evidence="8">The sequence shown here is derived from an EMBL/GenBank/DDBJ whole genome shotgun (WGS) entry which is preliminary data.</text>
</comment>
<dbReference type="PROSITE" id="PS50888">
    <property type="entry name" value="BHLH"/>
    <property type="match status" value="1"/>
</dbReference>
<dbReference type="CDD" id="cd11446">
    <property type="entry name" value="bHLH_AtILR3_like"/>
    <property type="match status" value="1"/>
</dbReference>
<evidence type="ECO:0000256" key="6">
    <source>
        <dbReference type="SAM" id="Coils"/>
    </source>
</evidence>
<dbReference type="EMBL" id="JBEAFC010000001">
    <property type="protein sequence ID" value="KAL1569730.1"/>
    <property type="molecule type" value="Genomic_DNA"/>
</dbReference>
<protein>
    <submittedName>
        <fullName evidence="8">Basic helix-loop-helix transcription factor</fullName>
    </submittedName>
</protein>
<dbReference type="SMART" id="SM00353">
    <property type="entry name" value="HLH"/>
    <property type="match status" value="1"/>
</dbReference>
<evidence type="ECO:0000256" key="2">
    <source>
        <dbReference type="ARBA" id="ARBA00023015"/>
    </source>
</evidence>
<evidence type="ECO:0000259" key="7">
    <source>
        <dbReference type="PROSITE" id="PS50888"/>
    </source>
</evidence>
<feature type="domain" description="BHLH" evidence="7">
    <location>
        <begin position="6"/>
        <end position="56"/>
    </location>
</feature>
<keyword evidence="4" id="KW-0804">Transcription</keyword>
<feature type="coiled-coil region" evidence="6">
    <location>
        <begin position="46"/>
        <end position="101"/>
    </location>
</feature>
<dbReference type="SUPFAM" id="SSF47459">
    <property type="entry name" value="HLH, helix-loop-helix DNA-binding domain"/>
    <property type="match status" value="1"/>
</dbReference>
<keyword evidence="9" id="KW-1185">Reference proteome</keyword>
<dbReference type="InterPro" id="IPR011598">
    <property type="entry name" value="bHLH_dom"/>
</dbReference>
<dbReference type="PANTHER" id="PTHR47001">
    <property type="entry name" value="TRANSCRIPTION FACTOR BHLH121"/>
    <property type="match status" value="1"/>
</dbReference>
<dbReference type="InterPro" id="IPR057075">
    <property type="entry name" value="bHLH_IRO3"/>
</dbReference>
<keyword evidence="3" id="KW-0238">DNA-binding</keyword>
<proteinExistence type="predicted"/>
<evidence type="ECO:0000256" key="3">
    <source>
        <dbReference type="ARBA" id="ARBA00023125"/>
    </source>
</evidence>
<keyword evidence="5" id="KW-0539">Nucleus</keyword>
<dbReference type="AlphaFoldDB" id="A0ABD1IM07"/>
<dbReference type="PANTHER" id="PTHR47001:SF3">
    <property type="entry name" value="TRANSCRIPTION FACTOR BHLH121"/>
    <property type="match status" value="1"/>
</dbReference>
<evidence type="ECO:0000313" key="8">
    <source>
        <dbReference type="EMBL" id="KAL1569730.1"/>
    </source>
</evidence>
<keyword evidence="2" id="KW-0805">Transcription regulation</keyword>
<dbReference type="GO" id="GO:0005634">
    <property type="term" value="C:nucleus"/>
    <property type="evidence" value="ECO:0007669"/>
    <property type="project" value="UniProtKB-SubCell"/>
</dbReference>
<reference evidence="8 9" key="1">
    <citation type="submission" date="2024-06" db="EMBL/GenBank/DDBJ databases">
        <title>A chromosome level genome sequence of Diviner's sage (Salvia divinorum).</title>
        <authorList>
            <person name="Ford S.A."/>
            <person name="Ro D.-K."/>
            <person name="Ness R.W."/>
            <person name="Phillips M.A."/>
        </authorList>
    </citation>
    <scope>NUCLEOTIDE SEQUENCE [LARGE SCALE GENOMIC DNA]</scope>
    <source>
        <strain evidence="8">SAF-2024a</strain>
        <tissue evidence="8">Leaf</tissue>
    </source>
</reference>
<gene>
    <name evidence="8" type="ORF">AAHA92_01171</name>
</gene>
<comment type="subcellular location">
    <subcellularLocation>
        <location evidence="1">Nucleus</location>
    </subcellularLocation>
</comment>
<evidence type="ECO:0000256" key="1">
    <source>
        <dbReference type="ARBA" id="ARBA00004123"/>
    </source>
</evidence>
<dbReference type="InterPro" id="IPR036638">
    <property type="entry name" value="HLH_DNA-bd_sf"/>
</dbReference>
<name>A0ABD1IM07_SALDI</name>
<evidence type="ECO:0000256" key="4">
    <source>
        <dbReference type="ARBA" id="ARBA00023163"/>
    </source>
</evidence>
<dbReference type="Pfam" id="PF23177">
    <property type="entry name" value="bHLH_IRO3"/>
    <property type="match status" value="1"/>
</dbReference>